<sequence>MLMEENKMERISFSVDHVDPMTHLFDDMKMWYTSTKTVYLSKVKRRCMLLPDEPKPVIRFKCMRHTPKVMVLAAVAQPRHDPVTSEFFDGKLGTWPFLKLEPAKRSLCDRPTGSMVPFRVTENKTSYRRITVQQHNAPPTSSPKTLSGVRQYRSVFNALQARQQRMATDTLDELVENVKAAFEELPPAETTLSRFVICRSPSLPGRDDFPGAPSALIPPCHFYPLRRDLSLTTTVEASVAR</sequence>
<protein>
    <submittedName>
        <fullName evidence="1">Uncharacterized protein</fullName>
    </submittedName>
</protein>
<gene>
    <name evidence="1" type="ORF">PR002_g22453</name>
</gene>
<name>A0A6A3IYH6_9STRA</name>
<dbReference type="Proteomes" id="UP000435112">
    <property type="component" value="Unassembled WGS sequence"/>
</dbReference>
<organism evidence="1 2">
    <name type="scientific">Phytophthora rubi</name>
    <dbReference type="NCBI Taxonomy" id="129364"/>
    <lineage>
        <taxon>Eukaryota</taxon>
        <taxon>Sar</taxon>
        <taxon>Stramenopiles</taxon>
        <taxon>Oomycota</taxon>
        <taxon>Peronosporomycetes</taxon>
        <taxon>Peronosporales</taxon>
        <taxon>Peronosporaceae</taxon>
        <taxon>Phytophthora</taxon>
    </lineage>
</organism>
<dbReference type="InterPro" id="IPR036397">
    <property type="entry name" value="RNaseH_sf"/>
</dbReference>
<dbReference type="PANTHER" id="PTHR47169">
    <property type="entry name" value="OS01G0541250 PROTEIN"/>
    <property type="match status" value="1"/>
</dbReference>
<dbReference type="GO" id="GO:0003676">
    <property type="term" value="F:nucleic acid binding"/>
    <property type="evidence" value="ECO:0007669"/>
    <property type="project" value="InterPro"/>
</dbReference>
<comment type="caution">
    <text evidence="1">The sequence shown here is derived from an EMBL/GenBank/DDBJ whole genome shotgun (WGS) entry which is preliminary data.</text>
</comment>
<dbReference type="AlphaFoldDB" id="A0A6A3IYH6"/>
<proteinExistence type="predicted"/>
<evidence type="ECO:0000313" key="1">
    <source>
        <dbReference type="EMBL" id="KAE8986098.1"/>
    </source>
</evidence>
<dbReference type="EMBL" id="QXFU01002410">
    <property type="protein sequence ID" value="KAE8986098.1"/>
    <property type="molecule type" value="Genomic_DNA"/>
</dbReference>
<accession>A0A6A3IYH6</accession>
<dbReference type="Gene3D" id="3.30.420.10">
    <property type="entry name" value="Ribonuclease H-like superfamily/Ribonuclease H"/>
    <property type="match status" value="1"/>
</dbReference>
<dbReference type="OrthoDB" id="113327at2759"/>
<reference evidence="1 2" key="1">
    <citation type="submission" date="2018-09" db="EMBL/GenBank/DDBJ databases">
        <title>Genomic investigation of the strawberry pathogen Phytophthora fragariae indicates pathogenicity is determined by transcriptional variation in three key races.</title>
        <authorList>
            <person name="Adams T.M."/>
            <person name="Armitage A.D."/>
            <person name="Sobczyk M.K."/>
            <person name="Bates H.J."/>
            <person name="Dunwell J.M."/>
            <person name="Nellist C.F."/>
            <person name="Harrison R.J."/>
        </authorList>
    </citation>
    <scope>NUCLEOTIDE SEQUENCE [LARGE SCALE GENOMIC DNA]</scope>
    <source>
        <strain evidence="1 2">SCRP324</strain>
    </source>
</reference>
<evidence type="ECO:0000313" key="2">
    <source>
        <dbReference type="Proteomes" id="UP000435112"/>
    </source>
</evidence>
<dbReference type="PANTHER" id="PTHR47169:SF2">
    <property type="entry name" value="OS01G0541250 PROTEIN"/>
    <property type="match status" value="1"/>
</dbReference>